<protein>
    <submittedName>
        <fullName evidence="1">Uncharacterized protein</fullName>
    </submittedName>
</protein>
<organism evidence="1">
    <name type="scientific">Trypanosoma vivax (strain Y486)</name>
    <dbReference type="NCBI Taxonomy" id="1055687"/>
    <lineage>
        <taxon>Eukaryota</taxon>
        <taxon>Discoba</taxon>
        <taxon>Euglenozoa</taxon>
        <taxon>Kinetoplastea</taxon>
        <taxon>Metakinetoplastina</taxon>
        <taxon>Trypanosomatida</taxon>
        <taxon>Trypanosomatidae</taxon>
        <taxon>Trypanosoma</taxon>
        <taxon>Duttonella</taxon>
    </lineage>
</organism>
<sequence length="1228" mass="132045">MAVSFAPSYLKQLHRVYVNLRKNLHTLLEGCCSVVELIDEDDLTNWYVLLRYEDDNKSEFTVSLRILFTEELERMPLVFVITPRLCVLISRSTVFVNAAEATRAGMLVLDASSLELSDGTVVRQDVRRADAEREGTFTFLQVFIHVSNSASLHVHSGCSITPSHCDKTVIAEQDAVVDVTDCNITSGYSSAVSILGCRAFFSNTRFTGRYSNQPQIEDQQRTTGLNVELNGAATARHCVAEHLYFGFSVIAHSVAHFYDCHANNVVNGYTIDASLVTIDKCSASTNHVGVFVLNKAKCNITNDTEAALSFQENCCLLLGSRARLRMRRKCRRLQQMQLRQQGDQDRGEVPTAPFVIAEHGHHDPACREENVSNSLEASAICSAAMLGDRGDEECASFEEQPHFVSTVASSDLKCVPELVPKLAEAEDPEAATEKVKSSVLPISFTGGMFGLEVRDASVVASGVVLNNAKDTSIYAYDEATLTLTDSIIWTSLNSPRQPCGVKVLNGTAKLSRCFVADYTFGFAAIHGTVIECEECFAVGGSNGFVVDNAQCTMRHCGADTENVGVLALSRSVLHMTNRGTPASANTLFSCTLRGLVRGLESRSSDVSCLGVTVCGGCESGFTCRSGSRVFLEDCVVDMPTNTPTYDCTRQLPHTKDLCSLKAGPSAGSGSGGQEGLGTDVCSYGVVPQSTEQCLAGLTKARNSGVEVCSGSLCRAVGCTVRYTTCGYAATGPDAKIYATSCSAVYTVNGFLIDSAECELSHCSTESDRAGLFVLSHGTCLVRGGNYKARVYGIENKNGIVHVEDHVKLSGFSRIGIYVYDGGRFDTDVKSFLEVKVHEDPAAQRLPPQSATPFSMFPSCFAIDQGTAVIHSAELGGGARIAVNCGDRADVYLHLCTVEYCNVAFNALKGSQLWLSDCRTRHVWHRSLAVHRGAVSCVTSPSVAVGGDGGGSVLSAPLELAGRCYINNVVVCPRWESEVNRHSTTPVLYAAPFSTSTEQQESLIRVTGGGVLVMKACLVLLNEEAHTLFQRHRGSEVALSMVFAEGRDTSVLLNCVLFHISPTMLSGNGADPCVGGIRSKMFDAYQFLVLRNGARGEVRNITDRDVLDDSRGDVGPYLFHLSGADSRLCGAFHVMPLPCPRKVDGTSVTARAAVNFDGSAAVPKGARNDAVLKGAERDTTTLHSSRTVPVRILVQGTSTLKLENVQLRWLTVSGASTVTATLCHFAGAN</sequence>
<accession>G0TSS6</accession>
<dbReference type="AlphaFoldDB" id="G0TSS6"/>
<dbReference type="EMBL" id="HE573019">
    <property type="protein sequence ID" value="CCC47004.1"/>
    <property type="molecule type" value="Genomic_DNA"/>
</dbReference>
<evidence type="ECO:0000313" key="1">
    <source>
        <dbReference type="EMBL" id="CCC47004.1"/>
    </source>
</evidence>
<gene>
    <name evidence="1" type="ORF">TVY486_0301910</name>
</gene>
<feature type="non-terminal residue" evidence="1">
    <location>
        <position position="1228"/>
    </location>
</feature>
<reference evidence="1" key="1">
    <citation type="journal article" date="2012" name="Proc. Natl. Acad. Sci. U.S.A.">
        <title>Antigenic diversity is generated by distinct evolutionary mechanisms in African trypanosome species.</title>
        <authorList>
            <person name="Jackson A.P."/>
            <person name="Berry A."/>
            <person name="Aslett M."/>
            <person name="Allison H.C."/>
            <person name="Burton P."/>
            <person name="Vavrova-Anderson J."/>
            <person name="Brown R."/>
            <person name="Browne H."/>
            <person name="Corton N."/>
            <person name="Hauser H."/>
            <person name="Gamble J."/>
            <person name="Gilderthorp R."/>
            <person name="Marcello L."/>
            <person name="McQuillan J."/>
            <person name="Otto T.D."/>
            <person name="Quail M.A."/>
            <person name="Sanders M.J."/>
            <person name="van Tonder A."/>
            <person name="Ginger M.L."/>
            <person name="Field M.C."/>
            <person name="Barry J.D."/>
            <person name="Hertz-Fowler C."/>
            <person name="Berriman M."/>
        </authorList>
    </citation>
    <scope>NUCLEOTIDE SEQUENCE</scope>
    <source>
        <strain evidence="1">Y486</strain>
    </source>
</reference>
<proteinExistence type="predicted"/>
<name>G0TSS6_TRYVY</name>